<dbReference type="AlphaFoldDB" id="A0AAV1QWN8"/>
<evidence type="ECO:0000313" key="2">
    <source>
        <dbReference type="Proteomes" id="UP001314170"/>
    </source>
</evidence>
<sequence length="72" mass="8589">MDKWWDFNRLELQIFYRLIKEVMHLVVYNYYGEFSRIQDADGIIIKIVTLNHSFTVRSAKGKVNPSIHSTQN</sequence>
<protein>
    <recommendedName>
        <fullName evidence="3">Maturase K</fullName>
    </recommendedName>
</protein>
<proteinExistence type="predicted"/>
<dbReference type="EMBL" id="CAWUPB010000850">
    <property type="protein sequence ID" value="CAK7325523.1"/>
    <property type="molecule type" value="Genomic_DNA"/>
</dbReference>
<keyword evidence="2" id="KW-1185">Reference proteome</keyword>
<reference evidence="1 2" key="1">
    <citation type="submission" date="2024-01" db="EMBL/GenBank/DDBJ databases">
        <authorList>
            <person name="Waweru B."/>
        </authorList>
    </citation>
    <scope>NUCLEOTIDE SEQUENCE [LARGE SCALE GENOMIC DNA]</scope>
</reference>
<evidence type="ECO:0000313" key="1">
    <source>
        <dbReference type="EMBL" id="CAK7325523.1"/>
    </source>
</evidence>
<evidence type="ECO:0008006" key="3">
    <source>
        <dbReference type="Google" id="ProtNLM"/>
    </source>
</evidence>
<comment type="caution">
    <text evidence="1">The sequence shown here is derived from an EMBL/GenBank/DDBJ whole genome shotgun (WGS) entry which is preliminary data.</text>
</comment>
<accession>A0AAV1QWN8</accession>
<name>A0AAV1QWN8_9ROSI</name>
<dbReference type="Proteomes" id="UP001314170">
    <property type="component" value="Unassembled WGS sequence"/>
</dbReference>
<gene>
    <name evidence="1" type="ORF">DCAF_LOCUS3203</name>
</gene>
<organism evidence="1 2">
    <name type="scientific">Dovyalis caffra</name>
    <dbReference type="NCBI Taxonomy" id="77055"/>
    <lineage>
        <taxon>Eukaryota</taxon>
        <taxon>Viridiplantae</taxon>
        <taxon>Streptophyta</taxon>
        <taxon>Embryophyta</taxon>
        <taxon>Tracheophyta</taxon>
        <taxon>Spermatophyta</taxon>
        <taxon>Magnoliopsida</taxon>
        <taxon>eudicotyledons</taxon>
        <taxon>Gunneridae</taxon>
        <taxon>Pentapetalae</taxon>
        <taxon>rosids</taxon>
        <taxon>fabids</taxon>
        <taxon>Malpighiales</taxon>
        <taxon>Salicaceae</taxon>
        <taxon>Flacourtieae</taxon>
        <taxon>Dovyalis</taxon>
    </lineage>
</organism>